<proteinExistence type="predicted"/>
<protein>
    <submittedName>
        <fullName evidence="2">Uncharacterized protein</fullName>
    </submittedName>
</protein>
<accession>A0A8J2UI09</accession>
<evidence type="ECO:0000313" key="3">
    <source>
        <dbReference type="Proteomes" id="UP000607559"/>
    </source>
</evidence>
<gene>
    <name evidence="2" type="ORF">GCM10011511_48090</name>
</gene>
<sequence length="236" mass="28272">MRGIVDFEYCKITDSADFSDLKLDPSVKFIFQATEFPHFFDLSQLVNIPTEIDLTVANFAENTQDNRIFICLYNTDVSKIKMDYSHFTLWLPDSIRYKMGRSVERFSSEDKVSIYESLLNNFKSRGQLESYERLDHEYRDYRSRRHWYLRLLALINRIWWNDGYTKGLVFFWAVIFNVIFTTINFFILSKLNEHVYEMENLPSLTDMKIATKWWYSLIYTVGIFFSPYVENGEIEV</sequence>
<comment type="caution">
    <text evidence="2">The sequence shown here is derived from an EMBL/GenBank/DDBJ whole genome shotgun (WGS) entry which is preliminary data.</text>
</comment>
<reference evidence="2" key="1">
    <citation type="journal article" date="2014" name="Int. J. Syst. Evol. Microbiol.">
        <title>Complete genome sequence of Corynebacterium casei LMG S-19264T (=DSM 44701T), isolated from a smear-ripened cheese.</title>
        <authorList>
            <consortium name="US DOE Joint Genome Institute (JGI-PGF)"/>
            <person name="Walter F."/>
            <person name="Albersmeier A."/>
            <person name="Kalinowski J."/>
            <person name="Ruckert C."/>
        </authorList>
    </citation>
    <scope>NUCLEOTIDE SEQUENCE</scope>
    <source>
        <strain evidence="2">CGMCC 1.15448</strain>
    </source>
</reference>
<dbReference type="Proteomes" id="UP000607559">
    <property type="component" value="Unassembled WGS sequence"/>
</dbReference>
<dbReference type="AlphaFoldDB" id="A0A8J2UI09"/>
<reference evidence="2" key="2">
    <citation type="submission" date="2020-09" db="EMBL/GenBank/DDBJ databases">
        <authorList>
            <person name="Sun Q."/>
            <person name="Zhou Y."/>
        </authorList>
    </citation>
    <scope>NUCLEOTIDE SEQUENCE</scope>
    <source>
        <strain evidence="2">CGMCC 1.15448</strain>
    </source>
</reference>
<evidence type="ECO:0000313" key="2">
    <source>
        <dbReference type="EMBL" id="GGB18670.1"/>
    </source>
</evidence>
<keyword evidence="1" id="KW-0472">Membrane</keyword>
<name>A0A8J2UI09_9BACT</name>
<keyword evidence="3" id="KW-1185">Reference proteome</keyword>
<dbReference type="EMBL" id="BMJC01000005">
    <property type="protein sequence ID" value="GGB18670.1"/>
    <property type="molecule type" value="Genomic_DNA"/>
</dbReference>
<evidence type="ECO:0000256" key="1">
    <source>
        <dbReference type="SAM" id="Phobius"/>
    </source>
</evidence>
<keyword evidence="1" id="KW-1133">Transmembrane helix</keyword>
<feature type="transmembrane region" description="Helical" evidence="1">
    <location>
        <begin position="209"/>
        <end position="229"/>
    </location>
</feature>
<feature type="transmembrane region" description="Helical" evidence="1">
    <location>
        <begin position="169"/>
        <end position="188"/>
    </location>
</feature>
<organism evidence="2 3">
    <name type="scientific">Puia dinghuensis</name>
    <dbReference type="NCBI Taxonomy" id="1792502"/>
    <lineage>
        <taxon>Bacteria</taxon>
        <taxon>Pseudomonadati</taxon>
        <taxon>Bacteroidota</taxon>
        <taxon>Chitinophagia</taxon>
        <taxon>Chitinophagales</taxon>
        <taxon>Chitinophagaceae</taxon>
        <taxon>Puia</taxon>
    </lineage>
</organism>
<keyword evidence="1" id="KW-0812">Transmembrane</keyword>